<dbReference type="SUPFAM" id="SSF81383">
    <property type="entry name" value="F-box domain"/>
    <property type="match status" value="1"/>
</dbReference>
<evidence type="ECO:0000256" key="1">
    <source>
        <dbReference type="SAM" id="Phobius"/>
    </source>
</evidence>
<dbReference type="PANTHER" id="PTHR33784">
    <property type="entry name" value="OS05G0482100 PROTEIN"/>
    <property type="match status" value="1"/>
</dbReference>
<reference evidence="3 4" key="1">
    <citation type="journal article" date="2021" name="Hortic Res">
        <title>Chromosome-scale assembly of the Dendrobium chrysotoxum genome enhances the understanding of orchid evolution.</title>
        <authorList>
            <person name="Zhang Y."/>
            <person name="Zhang G.Q."/>
            <person name="Zhang D."/>
            <person name="Liu X.D."/>
            <person name="Xu X.Y."/>
            <person name="Sun W.H."/>
            <person name="Yu X."/>
            <person name="Zhu X."/>
            <person name="Wang Z.W."/>
            <person name="Zhao X."/>
            <person name="Zhong W.Y."/>
            <person name="Chen H."/>
            <person name="Yin W.L."/>
            <person name="Huang T."/>
            <person name="Niu S.C."/>
            <person name="Liu Z.J."/>
        </authorList>
    </citation>
    <scope>NUCLEOTIDE SEQUENCE [LARGE SCALE GENOMIC DNA]</scope>
    <source>
        <strain evidence="3">Lindl</strain>
    </source>
</reference>
<dbReference type="InterPro" id="IPR036047">
    <property type="entry name" value="F-box-like_dom_sf"/>
</dbReference>
<organism evidence="3 4">
    <name type="scientific">Dendrobium chrysotoxum</name>
    <name type="common">Orchid</name>
    <dbReference type="NCBI Taxonomy" id="161865"/>
    <lineage>
        <taxon>Eukaryota</taxon>
        <taxon>Viridiplantae</taxon>
        <taxon>Streptophyta</taxon>
        <taxon>Embryophyta</taxon>
        <taxon>Tracheophyta</taxon>
        <taxon>Spermatophyta</taxon>
        <taxon>Magnoliopsida</taxon>
        <taxon>Liliopsida</taxon>
        <taxon>Asparagales</taxon>
        <taxon>Orchidaceae</taxon>
        <taxon>Epidendroideae</taxon>
        <taxon>Malaxideae</taxon>
        <taxon>Dendrobiinae</taxon>
        <taxon>Dendrobium</taxon>
    </lineage>
</organism>
<dbReference type="EMBL" id="JAGFBR010000007">
    <property type="protein sequence ID" value="KAH0464660.1"/>
    <property type="molecule type" value="Genomic_DNA"/>
</dbReference>
<feature type="transmembrane region" description="Helical" evidence="1">
    <location>
        <begin position="648"/>
        <end position="668"/>
    </location>
</feature>
<proteinExistence type="predicted"/>
<evidence type="ECO:0000313" key="3">
    <source>
        <dbReference type="EMBL" id="KAH0464660.1"/>
    </source>
</evidence>
<feature type="transmembrane region" description="Helical" evidence="1">
    <location>
        <begin position="490"/>
        <end position="508"/>
    </location>
</feature>
<dbReference type="InterPro" id="IPR057136">
    <property type="entry name" value="At2g35280_TPR_dom"/>
</dbReference>
<dbReference type="PANTHER" id="PTHR33784:SF9">
    <property type="entry name" value="F-BOX PROTEIN"/>
    <property type="match status" value="1"/>
</dbReference>
<comment type="caution">
    <text evidence="3">The sequence shown here is derived from an EMBL/GenBank/DDBJ whole genome shotgun (WGS) entry which is preliminary data.</text>
</comment>
<dbReference type="Pfam" id="PF23310">
    <property type="entry name" value="TPR_27"/>
    <property type="match status" value="2"/>
</dbReference>
<feature type="transmembrane region" description="Helical" evidence="1">
    <location>
        <begin position="570"/>
        <end position="594"/>
    </location>
</feature>
<protein>
    <recommendedName>
        <fullName evidence="2">At2g35280-like TPR domain-containing protein</fullName>
    </recommendedName>
</protein>
<evidence type="ECO:0000259" key="2">
    <source>
        <dbReference type="Pfam" id="PF23310"/>
    </source>
</evidence>
<keyword evidence="1" id="KW-0812">Transmembrane</keyword>
<evidence type="ECO:0000313" key="4">
    <source>
        <dbReference type="Proteomes" id="UP000775213"/>
    </source>
</evidence>
<dbReference type="InterPro" id="IPR040338">
    <property type="entry name" value="At1g67623-like"/>
</dbReference>
<feature type="transmembrane region" description="Helical" evidence="1">
    <location>
        <begin position="538"/>
        <end position="558"/>
    </location>
</feature>
<dbReference type="AlphaFoldDB" id="A0AAV7HAW5"/>
<sequence>MRSPDVIRIPMKMRHISVFSRYGIHGFRAFVLTSRTASVRYHGLKDLDSSVDFYRELTEALAASPTPIRDIRYFRQTIGKCMNVEDWSMYWQDKQGYLGFLQSCAESENVNALFLLGLEEMFNRRKYDVGLHHLRLSSSQGHLLSKYVMGLWWVRDDSSRSHGIHLLKENFHATCSSKRVGKYMNVEDWSMYWHDKQGYLGFLQSCAESENFNALFLLGLEEMFNRRKYDLSEEAKVINLQVFQGANMKSKKIMKKPRRESGISSLPPELLEGILLQALAASPTPIRDIRYFRQTCKNFHAICSSKRIGKCMNVEDWSMCWQDKQGYLGFLQSCAKSENVNALFLLGLEEMFNRRKYDVGLHHLRLASSQGHLLSKYLMGLWWVRDDSSRSHGIHLLKEVSGNIHQCRRQASQIFSKMIWQKWPSLSFIRCEDLSCGTSALQGDNLWLHEEHVKRRFCSDDTSSCGLSCESPWVLSDDPLGNCCSFNGRIFSSVIVHFALVELNAFCYSILIPDMTYFVSCLLGLCLMWYYWLSFDLLYLICSDRLIIGRAFHGYYYCWNSLLVVIMDNYCCYNIDVILCYTYGCASICSWSIISKQIYGLILWVKELSVGTHYWDTGITYFTVRFMENSHIFLQGSFSGVNTELNDYTFFFFFFLFGLLLLAIQALLSNREQKELVIKDSLHMGKLLGADTGRREPSNFLSIYSKSATKAQLLQLLCFDCALTVDREKTGRFFSSDYDGALFLHGRTFNFWLNKIYFIYYELKKILRQLCKIFKLKIQLKTRNPYQIPRPKASNEVAKLIPAVETIKGHFNKARPQNEHSF</sequence>
<keyword evidence="4" id="KW-1185">Reference proteome</keyword>
<feature type="domain" description="At2g35280-like TPR" evidence="2">
    <location>
        <begin position="321"/>
        <end position="415"/>
    </location>
</feature>
<dbReference type="Proteomes" id="UP000775213">
    <property type="component" value="Unassembled WGS sequence"/>
</dbReference>
<gene>
    <name evidence="3" type="ORF">IEQ34_007446</name>
</gene>
<keyword evidence="1" id="KW-1133">Transmembrane helix</keyword>
<feature type="transmembrane region" description="Helical" evidence="1">
    <location>
        <begin position="515"/>
        <end position="532"/>
    </location>
</feature>
<name>A0AAV7HAW5_DENCH</name>
<accession>A0AAV7HAW5</accession>
<feature type="domain" description="At2g35280-like TPR" evidence="2">
    <location>
        <begin position="91"/>
        <end position="176"/>
    </location>
</feature>
<keyword evidence="1" id="KW-0472">Membrane</keyword>